<comment type="caution">
    <text evidence="3">The sequence shown here is derived from an EMBL/GenBank/DDBJ whole genome shotgun (WGS) entry which is preliminary data.</text>
</comment>
<dbReference type="PRINTS" id="PR01438">
    <property type="entry name" value="UNVRSLSTRESS"/>
</dbReference>
<dbReference type="SUPFAM" id="SSF52402">
    <property type="entry name" value="Adenine nucleotide alpha hydrolases-like"/>
    <property type="match status" value="2"/>
</dbReference>
<dbReference type="InterPro" id="IPR006016">
    <property type="entry name" value="UspA"/>
</dbReference>
<dbReference type="InterPro" id="IPR006015">
    <property type="entry name" value="Universal_stress_UspA"/>
</dbReference>
<name>A0A840USI5_9BACT</name>
<dbReference type="RefSeq" id="WP_183347080.1">
    <property type="nucleotide sequence ID" value="NZ_JACHEO010000001.1"/>
</dbReference>
<evidence type="ECO:0000313" key="3">
    <source>
        <dbReference type="EMBL" id="MBB5346334.1"/>
    </source>
</evidence>
<feature type="domain" description="UspA" evidence="2">
    <location>
        <begin position="3"/>
        <end position="152"/>
    </location>
</feature>
<dbReference type="InterPro" id="IPR014729">
    <property type="entry name" value="Rossmann-like_a/b/a_fold"/>
</dbReference>
<keyword evidence="4" id="KW-1185">Reference proteome</keyword>
<evidence type="ECO:0000256" key="1">
    <source>
        <dbReference type="ARBA" id="ARBA00008791"/>
    </source>
</evidence>
<dbReference type="PANTHER" id="PTHR46268">
    <property type="entry name" value="STRESS RESPONSE PROTEIN NHAX"/>
    <property type="match status" value="1"/>
</dbReference>
<organism evidence="3 4">
    <name type="scientific">Desulfoprunum benzoelyticum</name>
    <dbReference type="NCBI Taxonomy" id="1506996"/>
    <lineage>
        <taxon>Bacteria</taxon>
        <taxon>Pseudomonadati</taxon>
        <taxon>Thermodesulfobacteriota</taxon>
        <taxon>Desulfobulbia</taxon>
        <taxon>Desulfobulbales</taxon>
        <taxon>Desulfobulbaceae</taxon>
        <taxon>Desulfoprunum</taxon>
    </lineage>
</organism>
<dbReference type="Proteomes" id="UP000539642">
    <property type="component" value="Unassembled WGS sequence"/>
</dbReference>
<dbReference type="AlphaFoldDB" id="A0A840USI5"/>
<dbReference type="Pfam" id="PF00582">
    <property type="entry name" value="Usp"/>
    <property type="match status" value="1"/>
</dbReference>
<dbReference type="EMBL" id="JACHEO010000001">
    <property type="protein sequence ID" value="MBB5346334.1"/>
    <property type="molecule type" value="Genomic_DNA"/>
</dbReference>
<dbReference type="CDD" id="cd00293">
    <property type="entry name" value="USP-like"/>
    <property type="match status" value="2"/>
</dbReference>
<accession>A0A840USI5</accession>
<dbReference type="PANTHER" id="PTHR46268:SF6">
    <property type="entry name" value="UNIVERSAL STRESS PROTEIN UP12"/>
    <property type="match status" value="1"/>
</dbReference>
<sequence length="309" mass="33814">MEKKLLLAVDGSTFSAQALDYVAALFTDRHDVNFHVLHCTNVGCPVLPEAEDPANSLLPSNGRFDRNHAAGLRHLKKAEDRLTSLGIPADRITSSTVPHSTSIAASLKGYAEKHLVDSIVVARRGIGVVGEMLLGSVSAELFRKCRKIPLWIIDGEVKNNRFFVPVDGSVNSLMAVDHLAHIFAGRNDVAFLFFHARGLLSSRIQCVPEDFYSRWGKEWCDTHLQGKNCLFTGPIQLLIDAGIDKEMIHTLPEPTTLEESTSIISHAKIHGCGTIVIGRRQEGTAKGVLGSISSRTVMQTQNMALWIIG</sequence>
<comment type="similarity">
    <text evidence="1">Belongs to the universal stress protein A family.</text>
</comment>
<proteinExistence type="inferred from homology"/>
<reference evidence="3 4" key="1">
    <citation type="submission" date="2020-08" db="EMBL/GenBank/DDBJ databases">
        <title>Genomic Encyclopedia of Type Strains, Phase IV (KMG-IV): sequencing the most valuable type-strain genomes for metagenomic binning, comparative biology and taxonomic classification.</title>
        <authorList>
            <person name="Goeker M."/>
        </authorList>
    </citation>
    <scope>NUCLEOTIDE SEQUENCE [LARGE SCALE GENOMIC DNA]</scope>
    <source>
        <strain evidence="3 4">DSM 28570</strain>
    </source>
</reference>
<protein>
    <submittedName>
        <fullName evidence="3">Nucleotide-binding universal stress UspA family protein</fullName>
    </submittedName>
</protein>
<evidence type="ECO:0000259" key="2">
    <source>
        <dbReference type="Pfam" id="PF00582"/>
    </source>
</evidence>
<gene>
    <name evidence="3" type="ORF">HNQ81_000041</name>
</gene>
<evidence type="ECO:0000313" key="4">
    <source>
        <dbReference type="Proteomes" id="UP000539642"/>
    </source>
</evidence>
<dbReference type="Gene3D" id="3.40.50.620">
    <property type="entry name" value="HUPs"/>
    <property type="match status" value="2"/>
</dbReference>